<keyword evidence="2" id="KW-1185">Reference proteome</keyword>
<gene>
    <name evidence="1" type="ORF">GMARGA_LOCUS36327</name>
</gene>
<sequence>RLYNVDHTQISKWQVKEKKFKNAKKTSCRVGSGALSLYSLAKNLLKEWIVEQHLKEIAVTPNNVKFRMTNLLSNEFKLSYPNALNTFKASDLWLNLFMNQFDLSLRRRTKTSQKLPKNLSEKLVIGAYTLDNCANRSKLSPIVIFKDKRVPKVEAVWKQRPGGQNKRSLLVFDLFEGHLTTIVKNKCYDMNTVLGVISGGLISVVQPLDIKNHLIESNQTEKKEECVIDLVDKNKENKKVLQQLV</sequence>
<accession>A0ABN7WY01</accession>
<reference evidence="1 2" key="1">
    <citation type="submission" date="2021-06" db="EMBL/GenBank/DDBJ databases">
        <authorList>
            <person name="Kallberg Y."/>
            <person name="Tangrot J."/>
            <person name="Rosling A."/>
        </authorList>
    </citation>
    <scope>NUCLEOTIDE SEQUENCE [LARGE SCALE GENOMIC DNA]</scope>
    <source>
        <strain evidence="1 2">120-4 pot B 10/14</strain>
    </source>
</reference>
<evidence type="ECO:0000313" key="1">
    <source>
        <dbReference type="EMBL" id="CAG8843050.1"/>
    </source>
</evidence>
<organism evidence="1 2">
    <name type="scientific">Gigaspora margarita</name>
    <dbReference type="NCBI Taxonomy" id="4874"/>
    <lineage>
        <taxon>Eukaryota</taxon>
        <taxon>Fungi</taxon>
        <taxon>Fungi incertae sedis</taxon>
        <taxon>Mucoromycota</taxon>
        <taxon>Glomeromycotina</taxon>
        <taxon>Glomeromycetes</taxon>
        <taxon>Diversisporales</taxon>
        <taxon>Gigasporaceae</taxon>
        <taxon>Gigaspora</taxon>
    </lineage>
</organism>
<dbReference type="Proteomes" id="UP000789901">
    <property type="component" value="Unassembled WGS sequence"/>
</dbReference>
<feature type="non-terminal residue" evidence="1">
    <location>
        <position position="1"/>
    </location>
</feature>
<comment type="caution">
    <text evidence="1">The sequence shown here is derived from an EMBL/GenBank/DDBJ whole genome shotgun (WGS) entry which is preliminary data.</text>
</comment>
<protein>
    <submittedName>
        <fullName evidence="1">1035_t:CDS:1</fullName>
    </submittedName>
</protein>
<feature type="non-terminal residue" evidence="1">
    <location>
        <position position="245"/>
    </location>
</feature>
<evidence type="ECO:0000313" key="2">
    <source>
        <dbReference type="Proteomes" id="UP000789901"/>
    </source>
</evidence>
<proteinExistence type="predicted"/>
<dbReference type="EMBL" id="CAJVQB010071105">
    <property type="protein sequence ID" value="CAG8843050.1"/>
    <property type="molecule type" value="Genomic_DNA"/>
</dbReference>
<name>A0ABN7WY01_GIGMA</name>